<dbReference type="Proteomes" id="UP001367508">
    <property type="component" value="Unassembled WGS sequence"/>
</dbReference>
<keyword evidence="5" id="KW-1185">Reference proteome</keyword>
<dbReference type="InterPro" id="IPR038538">
    <property type="entry name" value="MTERF_sf"/>
</dbReference>
<keyword evidence="2" id="KW-0806">Transcription termination</keyword>
<evidence type="ECO:0000256" key="2">
    <source>
        <dbReference type="ARBA" id="ARBA00022472"/>
    </source>
</evidence>
<evidence type="ECO:0000256" key="3">
    <source>
        <dbReference type="ARBA" id="ARBA00022946"/>
    </source>
</evidence>
<comment type="caution">
    <text evidence="4">The sequence shown here is derived from an EMBL/GenBank/DDBJ whole genome shotgun (WGS) entry which is preliminary data.</text>
</comment>
<keyword evidence="2" id="KW-0805">Transcription regulation</keyword>
<dbReference type="Pfam" id="PF02536">
    <property type="entry name" value="mTERF"/>
    <property type="match status" value="1"/>
</dbReference>
<dbReference type="FunFam" id="1.25.70.10:FF:000001">
    <property type="entry name" value="Mitochondrial transcription termination factor-like"/>
    <property type="match status" value="1"/>
</dbReference>
<dbReference type="AlphaFoldDB" id="A0AAN9PPI8"/>
<name>A0AAN9PPI8_CANGL</name>
<dbReference type="SMART" id="SM00733">
    <property type="entry name" value="Mterf"/>
    <property type="match status" value="5"/>
</dbReference>
<gene>
    <name evidence="4" type="ORF">VNO77_42865</name>
</gene>
<evidence type="ECO:0000313" key="4">
    <source>
        <dbReference type="EMBL" id="KAK7304968.1"/>
    </source>
</evidence>
<dbReference type="GO" id="GO:0003676">
    <property type="term" value="F:nucleic acid binding"/>
    <property type="evidence" value="ECO:0007669"/>
    <property type="project" value="InterPro"/>
</dbReference>
<protein>
    <submittedName>
        <fullName evidence="4">Uncharacterized protein</fullName>
    </submittedName>
</protein>
<evidence type="ECO:0000313" key="5">
    <source>
        <dbReference type="Proteomes" id="UP001367508"/>
    </source>
</evidence>
<accession>A0AAN9PPI8</accession>
<dbReference type="GO" id="GO:0006353">
    <property type="term" value="P:DNA-templated transcription termination"/>
    <property type="evidence" value="ECO:0007669"/>
    <property type="project" value="UniProtKB-KW"/>
</dbReference>
<keyword evidence="2" id="KW-0804">Transcription</keyword>
<dbReference type="InterPro" id="IPR003690">
    <property type="entry name" value="MTERF"/>
</dbReference>
<dbReference type="Gene3D" id="1.25.70.10">
    <property type="entry name" value="Transcription termination factor 3, mitochondrial"/>
    <property type="match status" value="1"/>
</dbReference>
<keyword evidence="3" id="KW-0809">Transit peptide</keyword>
<dbReference type="EMBL" id="JAYMYQ010000011">
    <property type="protein sequence ID" value="KAK7304968.1"/>
    <property type="molecule type" value="Genomic_DNA"/>
</dbReference>
<comment type="similarity">
    <text evidence="1">Belongs to the mTERF family.</text>
</comment>
<proteinExistence type="inferred from homology"/>
<dbReference type="PANTHER" id="PTHR13068:SF133">
    <property type="entry name" value="MITOCHONDRIAL TRANSCRIPTION TERMINATION FACTOR FAMILY PROTEIN"/>
    <property type="match status" value="1"/>
</dbReference>
<dbReference type="PANTHER" id="PTHR13068">
    <property type="entry name" value="CGI-12 PROTEIN-RELATED"/>
    <property type="match status" value="1"/>
</dbReference>
<organism evidence="4 5">
    <name type="scientific">Canavalia gladiata</name>
    <name type="common">Sword bean</name>
    <name type="synonym">Dolichos gladiatus</name>
    <dbReference type="NCBI Taxonomy" id="3824"/>
    <lineage>
        <taxon>Eukaryota</taxon>
        <taxon>Viridiplantae</taxon>
        <taxon>Streptophyta</taxon>
        <taxon>Embryophyta</taxon>
        <taxon>Tracheophyta</taxon>
        <taxon>Spermatophyta</taxon>
        <taxon>Magnoliopsida</taxon>
        <taxon>eudicotyledons</taxon>
        <taxon>Gunneridae</taxon>
        <taxon>Pentapetalae</taxon>
        <taxon>rosids</taxon>
        <taxon>fabids</taxon>
        <taxon>Fabales</taxon>
        <taxon>Fabaceae</taxon>
        <taxon>Papilionoideae</taxon>
        <taxon>50 kb inversion clade</taxon>
        <taxon>NPAAA clade</taxon>
        <taxon>indigoferoid/millettioid clade</taxon>
        <taxon>Phaseoleae</taxon>
        <taxon>Canavalia</taxon>
    </lineage>
</organism>
<reference evidence="4 5" key="1">
    <citation type="submission" date="2024-01" db="EMBL/GenBank/DDBJ databases">
        <title>The genomes of 5 underutilized Papilionoideae crops provide insights into root nodulation and disease resistanc.</title>
        <authorList>
            <person name="Jiang F."/>
        </authorList>
    </citation>
    <scope>NUCLEOTIDE SEQUENCE [LARGE SCALE GENOMIC DNA]</scope>
    <source>
        <strain evidence="4">LVBAO_FW01</strain>
        <tissue evidence="4">Leaves</tissue>
    </source>
</reference>
<sequence>MVPKFLIATASFTHYNKGTQIQLGSLLRLHRHNASLFLFNAFTSDRNNHKGDTFTVSYLIDSCGVSPTLAVKLSNRVHLKNPDTPNAVLDLLNSYGFSKTHVAKLVVRHPLVLVTNAENTLLPKLKFLHSIGISNSDMPKILITNYCLLWRSLEKCLIPRYEILKGIVGDDGVVVKVLRSNPRSFFTHCDIWKDFVPNIEVLRQLGVPRASISLLMVHFPGAAFVKHSKFVEAVKRVEEIGFDPSKTTFVLAVQVLSTLSDATWKSRLKLYERWGWNHEMALRAFRKFPNFMKLSQQMFTRKMSFLVTDMGLPSEDIAEYPQVLAYSLKKRIIPRFSLINILKSKGLLQYNIHFSSFIGLTEEKFLKKFVITFEKDLPHLPAAEVQVCMNEAVWKSNLEAFERWGWSRDIYLLAFRKHPQYMMLSEKKSENTELLDEGYGFVPGRYC</sequence>
<evidence type="ECO:0000256" key="1">
    <source>
        <dbReference type="ARBA" id="ARBA00007692"/>
    </source>
</evidence>